<sequence length="376" mass="41284">MKIYRVGGAVRDRLLDLPVKDADWVVVGGSEEEMLAQGFKKADADFPVFLHPDTGEEYALARRETKTGPGYKGFETDAGPDVTLEEDLYRRDLTINAIAQDEEGVTIDPFNGKDDLADGILRHVSPAFVEDPVRLLRVARFAARLGRWGFRVAYGTHALMKKMAASDDLRHLKPERVWQEMKLALDTEQPWRFFEVLHRCGALQVIMPELAGSMGDPDAHQKEGDSESIAALKWATDISGDPRVRFAAVMFQSVQAGGDFLSALRAEKDFIELVELGLDLASGFKAPLSRDAAGVVHFLHRSRAQQHGERFEALLSLLSALFPQDAEKACSLLRRSLEASNGVSVQSLKARGIDGAQLGQALAFERVKAVSGVLAG</sequence>
<evidence type="ECO:0000313" key="15">
    <source>
        <dbReference type="Proteomes" id="UP000190896"/>
    </source>
</evidence>
<dbReference type="InterPro" id="IPR012006">
    <property type="entry name" value="CCA_bact"/>
</dbReference>
<evidence type="ECO:0000256" key="9">
    <source>
        <dbReference type="ARBA" id="ARBA00022842"/>
    </source>
</evidence>
<keyword evidence="8" id="KW-0067">ATP-binding</keyword>
<evidence type="ECO:0000256" key="7">
    <source>
        <dbReference type="ARBA" id="ARBA00022800"/>
    </source>
</evidence>
<dbReference type="GO" id="GO:0046872">
    <property type="term" value="F:metal ion binding"/>
    <property type="evidence" value="ECO:0007669"/>
    <property type="project" value="UniProtKB-KW"/>
</dbReference>
<evidence type="ECO:0000259" key="13">
    <source>
        <dbReference type="Pfam" id="PF12627"/>
    </source>
</evidence>
<dbReference type="AlphaFoldDB" id="A0A1T2KVN7"/>
<keyword evidence="10 11" id="KW-0694">RNA-binding</keyword>
<evidence type="ECO:0000256" key="6">
    <source>
        <dbReference type="ARBA" id="ARBA00022741"/>
    </source>
</evidence>
<organism evidence="14 15">
    <name type="scientific">Solemya velesiana gill symbiont</name>
    <dbReference type="NCBI Taxonomy" id="1918948"/>
    <lineage>
        <taxon>Bacteria</taxon>
        <taxon>Pseudomonadati</taxon>
        <taxon>Pseudomonadota</taxon>
        <taxon>Gammaproteobacteria</taxon>
        <taxon>sulfur-oxidizing symbionts</taxon>
    </lineage>
</organism>
<evidence type="ECO:0000256" key="1">
    <source>
        <dbReference type="ARBA" id="ARBA00001946"/>
    </source>
</evidence>
<dbReference type="EMBL" id="MPRJ01000023">
    <property type="protein sequence ID" value="OOZ36905.1"/>
    <property type="molecule type" value="Genomic_DNA"/>
</dbReference>
<dbReference type="GO" id="GO:0001680">
    <property type="term" value="P:tRNA 3'-terminal CCA addition"/>
    <property type="evidence" value="ECO:0007669"/>
    <property type="project" value="InterPro"/>
</dbReference>
<dbReference type="InterPro" id="IPR050124">
    <property type="entry name" value="tRNA_CCA-adding_enzyme"/>
</dbReference>
<evidence type="ECO:0000256" key="2">
    <source>
        <dbReference type="ARBA" id="ARBA00022679"/>
    </source>
</evidence>
<keyword evidence="4" id="KW-0548">Nucleotidyltransferase</keyword>
<protein>
    <recommendedName>
        <fullName evidence="16">Multifunctional CCA tRNA nucleotidyl transferase/2'3'-cyclic phosphodiesterase/2'nucleotidase/phosphatase</fullName>
    </recommendedName>
</protein>
<dbReference type="GO" id="GO:0042245">
    <property type="term" value="P:RNA repair"/>
    <property type="evidence" value="ECO:0007669"/>
    <property type="project" value="UniProtKB-KW"/>
</dbReference>
<accession>A0A1T2KVN7</accession>
<comment type="similarity">
    <text evidence="11">Belongs to the tRNA nucleotidyltransferase/poly(A) polymerase family.</text>
</comment>
<dbReference type="GO" id="GO:0003723">
    <property type="term" value="F:RNA binding"/>
    <property type="evidence" value="ECO:0007669"/>
    <property type="project" value="UniProtKB-KW"/>
</dbReference>
<dbReference type="SUPFAM" id="SSF81891">
    <property type="entry name" value="Poly A polymerase C-terminal region-like"/>
    <property type="match status" value="1"/>
</dbReference>
<name>A0A1T2KVN7_9GAMM</name>
<keyword evidence="2 11" id="KW-0808">Transferase</keyword>
<evidence type="ECO:0008006" key="16">
    <source>
        <dbReference type="Google" id="ProtNLM"/>
    </source>
</evidence>
<dbReference type="Gene3D" id="1.10.3090.10">
    <property type="entry name" value="cca-adding enzyme, domain 2"/>
    <property type="match status" value="1"/>
</dbReference>
<dbReference type="GO" id="GO:0004810">
    <property type="term" value="F:CCA tRNA nucleotidyltransferase activity"/>
    <property type="evidence" value="ECO:0007669"/>
    <property type="project" value="InterPro"/>
</dbReference>
<keyword evidence="15" id="KW-1185">Reference proteome</keyword>
<dbReference type="InterPro" id="IPR043519">
    <property type="entry name" value="NT_sf"/>
</dbReference>
<keyword evidence="6" id="KW-0547">Nucleotide-binding</keyword>
<dbReference type="Pfam" id="PF12627">
    <property type="entry name" value="PolyA_pol_RNAbd"/>
    <property type="match status" value="1"/>
</dbReference>
<keyword evidence="5" id="KW-0479">Metal-binding</keyword>
<evidence type="ECO:0000256" key="8">
    <source>
        <dbReference type="ARBA" id="ARBA00022840"/>
    </source>
</evidence>
<reference evidence="14 15" key="1">
    <citation type="submission" date="2016-11" db="EMBL/GenBank/DDBJ databases">
        <title>Mixed transmission modes and dynamic genome evolution in an obligate animal-bacterial symbiosis.</title>
        <authorList>
            <person name="Russell S.L."/>
            <person name="Corbett-Detig R.B."/>
            <person name="Cavanaugh C.M."/>
        </authorList>
    </citation>
    <scope>NUCLEOTIDE SEQUENCE [LARGE SCALE GENOMIC DNA]</scope>
    <source>
        <strain evidence="14">Se-Cadez</strain>
    </source>
</reference>
<keyword evidence="9" id="KW-0460">Magnesium</keyword>
<evidence type="ECO:0000256" key="4">
    <source>
        <dbReference type="ARBA" id="ARBA00022695"/>
    </source>
</evidence>
<keyword evidence="7" id="KW-0692">RNA repair</keyword>
<dbReference type="GO" id="GO:0005524">
    <property type="term" value="F:ATP binding"/>
    <property type="evidence" value="ECO:0007669"/>
    <property type="project" value="UniProtKB-KW"/>
</dbReference>
<feature type="domain" description="tRNA nucleotidyltransferase/poly(A) polymerase RNA and SrmB- binding" evidence="13">
    <location>
        <begin position="149"/>
        <end position="211"/>
    </location>
</feature>
<dbReference type="PIRSF" id="PIRSF000813">
    <property type="entry name" value="CCA_bact"/>
    <property type="match status" value="1"/>
</dbReference>
<evidence type="ECO:0000256" key="10">
    <source>
        <dbReference type="ARBA" id="ARBA00022884"/>
    </source>
</evidence>
<dbReference type="RefSeq" id="WP_078486425.1">
    <property type="nucleotide sequence ID" value="NZ_MPRJ01000023.1"/>
</dbReference>
<comment type="caution">
    <text evidence="14">The sequence shown here is derived from an EMBL/GenBank/DDBJ whole genome shotgun (WGS) entry which is preliminary data.</text>
</comment>
<gene>
    <name evidence="14" type="ORF">BOW51_05065</name>
</gene>
<dbReference type="InterPro" id="IPR032828">
    <property type="entry name" value="PolyA_RNA-bd"/>
</dbReference>
<dbReference type="Proteomes" id="UP000190896">
    <property type="component" value="Unassembled WGS sequence"/>
</dbReference>
<dbReference type="PANTHER" id="PTHR47545:SF1">
    <property type="entry name" value="MULTIFUNCTIONAL CCA PROTEIN"/>
    <property type="match status" value="1"/>
</dbReference>
<dbReference type="SUPFAM" id="SSF81301">
    <property type="entry name" value="Nucleotidyltransferase"/>
    <property type="match status" value="1"/>
</dbReference>
<dbReference type="Pfam" id="PF01743">
    <property type="entry name" value="PolyA_pol"/>
    <property type="match status" value="1"/>
</dbReference>
<dbReference type="PANTHER" id="PTHR47545">
    <property type="entry name" value="MULTIFUNCTIONAL CCA PROTEIN"/>
    <property type="match status" value="1"/>
</dbReference>
<dbReference type="InterPro" id="IPR002646">
    <property type="entry name" value="PolA_pol_head_dom"/>
</dbReference>
<dbReference type="Gene3D" id="3.30.460.10">
    <property type="entry name" value="Beta Polymerase, domain 2"/>
    <property type="match status" value="1"/>
</dbReference>
<evidence type="ECO:0000259" key="12">
    <source>
        <dbReference type="Pfam" id="PF01743"/>
    </source>
</evidence>
<evidence type="ECO:0000256" key="11">
    <source>
        <dbReference type="RuleBase" id="RU003953"/>
    </source>
</evidence>
<comment type="cofactor">
    <cofactor evidence="1">
        <name>Mg(2+)</name>
        <dbReference type="ChEBI" id="CHEBI:18420"/>
    </cofactor>
</comment>
<proteinExistence type="inferred from homology"/>
<keyword evidence="3" id="KW-0819">tRNA processing</keyword>
<evidence type="ECO:0000256" key="3">
    <source>
        <dbReference type="ARBA" id="ARBA00022694"/>
    </source>
</evidence>
<dbReference type="OrthoDB" id="9805698at2"/>
<evidence type="ECO:0000313" key="14">
    <source>
        <dbReference type="EMBL" id="OOZ36905.1"/>
    </source>
</evidence>
<evidence type="ECO:0000256" key="5">
    <source>
        <dbReference type="ARBA" id="ARBA00022723"/>
    </source>
</evidence>
<feature type="domain" description="Poly A polymerase head" evidence="12">
    <location>
        <begin position="4"/>
        <end position="122"/>
    </location>
</feature>